<dbReference type="Proteomes" id="UP001620295">
    <property type="component" value="Unassembled WGS sequence"/>
</dbReference>
<dbReference type="SUPFAM" id="SSF161098">
    <property type="entry name" value="MetI-like"/>
    <property type="match status" value="1"/>
</dbReference>
<proteinExistence type="inferred from homology"/>
<evidence type="ECO:0000256" key="3">
    <source>
        <dbReference type="ARBA" id="ARBA00022475"/>
    </source>
</evidence>
<accession>A0ABW8M092</accession>
<dbReference type="InterPro" id="IPR000515">
    <property type="entry name" value="MetI-like"/>
</dbReference>
<dbReference type="Pfam" id="PF00528">
    <property type="entry name" value="BPD_transp_1"/>
    <property type="match status" value="1"/>
</dbReference>
<dbReference type="InterPro" id="IPR051393">
    <property type="entry name" value="ABC_transporter_permease"/>
</dbReference>
<name>A0ABW8M092_9ACTN</name>
<gene>
    <name evidence="9" type="ORF">ACI2L5_42795</name>
</gene>
<dbReference type="InterPro" id="IPR035906">
    <property type="entry name" value="MetI-like_sf"/>
</dbReference>
<dbReference type="PANTHER" id="PTHR30193">
    <property type="entry name" value="ABC TRANSPORTER PERMEASE PROTEIN"/>
    <property type="match status" value="1"/>
</dbReference>
<keyword evidence="4 7" id="KW-0812">Transmembrane</keyword>
<comment type="caution">
    <text evidence="9">The sequence shown here is derived from an EMBL/GenBank/DDBJ whole genome shotgun (WGS) entry which is preliminary data.</text>
</comment>
<feature type="transmembrane region" description="Helical" evidence="7">
    <location>
        <begin position="115"/>
        <end position="135"/>
    </location>
</feature>
<dbReference type="SUPFAM" id="SSF160964">
    <property type="entry name" value="MalF N-terminal region-like"/>
    <property type="match status" value="1"/>
</dbReference>
<dbReference type="RefSeq" id="WP_358702228.1">
    <property type="nucleotide sequence ID" value="NZ_JBFACG010000004.1"/>
</dbReference>
<feature type="transmembrane region" description="Helical" evidence="7">
    <location>
        <begin position="147"/>
        <end position="167"/>
    </location>
</feature>
<comment type="similarity">
    <text evidence="7">Belongs to the binding-protein-dependent transport system permease family.</text>
</comment>
<evidence type="ECO:0000256" key="4">
    <source>
        <dbReference type="ARBA" id="ARBA00022692"/>
    </source>
</evidence>
<dbReference type="Gene3D" id="1.10.3720.10">
    <property type="entry name" value="MetI-like"/>
    <property type="match status" value="1"/>
</dbReference>
<evidence type="ECO:0000256" key="7">
    <source>
        <dbReference type="RuleBase" id="RU363032"/>
    </source>
</evidence>
<evidence type="ECO:0000313" key="9">
    <source>
        <dbReference type="EMBL" id="MFK4271589.1"/>
    </source>
</evidence>
<organism evidence="9 10">
    <name type="scientific">Streptomyces milbemycinicus</name>
    <dbReference type="NCBI Taxonomy" id="476552"/>
    <lineage>
        <taxon>Bacteria</taxon>
        <taxon>Bacillati</taxon>
        <taxon>Actinomycetota</taxon>
        <taxon>Actinomycetes</taxon>
        <taxon>Kitasatosporales</taxon>
        <taxon>Streptomycetaceae</taxon>
        <taxon>Streptomyces</taxon>
    </lineage>
</organism>
<evidence type="ECO:0000259" key="8">
    <source>
        <dbReference type="PROSITE" id="PS50928"/>
    </source>
</evidence>
<dbReference type="EMBL" id="JBJDQH010000019">
    <property type="protein sequence ID" value="MFK4271589.1"/>
    <property type="molecule type" value="Genomic_DNA"/>
</dbReference>
<keyword evidence="2 7" id="KW-0813">Transport</keyword>
<comment type="subcellular location">
    <subcellularLocation>
        <location evidence="1 7">Cell membrane</location>
        <topology evidence="1 7">Multi-pass membrane protein</topology>
    </subcellularLocation>
</comment>
<keyword evidence="5 7" id="KW-1133">Transmembrane helix</keyword>
<keyword evidence="3" id="KW-1003">Cell membrane</keyword>
<keyword evidence="6 7" id="KW-0472">Membrane</keyword>
<sequence length="332" mass="36524">MSEISGAPATVPAAATAAAGATALDKTSRAGGPGKTSNTAALKRRRRRTALVGWSFILPNLLGFAALTLVPVVATLLLSFTDWNSYNTPQWIGFDNFRRMWDNDNFWTALSNTSWYAAGHIPLTMAASLGLAVLLNQKLRGVAFFRTAFFFPYITSLVAVAVVWNMLFNPDAGPVNQLLKAVGMAHPPGWTTDTDWALPAVIITSVWRDMGYYMVLYLAGLQAIPAELYEAARVDGAGAWKRFWHVTVPSLRPTTFFVLVMLTVSSFKVFDLVQVMTEGGPGRSTLVLSQLIFREGITQGRFGYSSAISLVLFVIVLIITVTQFRFQRRNER</sequence>
<feature type="transmembrane region" description="Helical" evidence="7">
    <location>
        <begin position="51"/>
        <end position="78"/>
    </location>
</feature>
<feature type="transmembrane region" description="Helical" evidence="7">
    <location>
        <begin position="302"/>
        <end position="322"/>
    </location>
</feature>
<evidence type="ECO:0000256" key="6">
    <source>
        <dbReference type="ARBA" id="ARBA00023136"/>
    </source>
</evidence>
<dbReference type="CDD" id="cd06261">
    <property type="entry name" value="TM_PBP2"/>
    <property type="match status" value="1"/>
</dbReference>
<dbReference type="PANTHER" id="PTHR30193:SF37">
    <property type="entry name" value="INNER MEMBRANE ABC TRANSPORTER PERMEASE PROTEIN YCJO"/>
    <property type="match status" value="1"/>
</dbReference>
<reference evidence="9 10" key="1">
    <citation type="submission" date="2024-11" db="EMBL/GenBank/DDBJ databases">
        <title>The Natural Products Discovery Center: Release of the First 8490 Sequenced Strains for Exploring Actinobacteria Biosynthetic Diversity.</title>
        <authorList>
            <person name="Kalkreuter E."/>
            <person name="Kautsar S.A."/>
            <person name="Yang D."/>
            <person name="Bader C.D."/>
            <person name="Teijaro C.N."/>
            <person name="Fluegel L."/>
            <person name="Davis C.M."/>
            <person name="Simpson J.R."/>
            <person name="Lauterbach L."/>
            <person name="Steele A.D."/>
            <person name="Gui C."/>
            <person name="Meng S."/>
            <person name="Li G."/>
            <person name="Viehrig K."/>
            <person name="Ye F."/>
            <person name="Su P."/>
            <person name="Kiefer A.F."/>
            <person name="Nichols A."/>
            <person name="Cepeda A.J."/>
            <person name="Yan W."/>
            <person name="Fan B."/>
            <person name="Jiang Y."/>
            <person name="Adhikari A."/>
            <person name="Zheng C.-J."/>
            <person name="Schuster L."/>
            <person name="Cowan T.M."/>
            <person name="Smanski M.J."/>
            <person name="Chevrette M.G."/>
            <person name="De Carvalho L.P.S."/>
            <person name="Shen B."/>
        </authorList>
    </citation>
    <scope>NUCLEOTIDE SEQUENCE [LARGE SCALE GENOMIC DNA]</scope>
    <source>
        <strain evidence="9 10">NPDC020863</strain>
    </source>
</reference>
<dbReference type="PROSITE" id="PS50928">
    <property type="entry name" value="ABC_TM1"/>
    <property type="match status" value="1"/>
</dbReference>
<protein>
    <submittedName>
        <fullName evidence="9">Carbohydrate ABC transporter permease</fullName>
    </submittedName>
</protein>
<keyword evidence="10" id="KW-1185">Reference proteome</keyword>
<evidence type="ECO:0000256" key="5">
    <source>
        <dbReference type="ARBA" id="ARBA00022989"/>
    </source>
</evidence>
<evidence type="ECO:0000256" key="1">
    <source>
        <dbReference type="ARBA" id="ARBA00004651"/>
    </source>
</evidence>
<feature type="domain" description="ABC transmembrane type-1" evidence="8">
    <location>
        <begin position="110"/>
        <end position="323"/>
    </location>
</feature>
<evidence type="ECO:0000313" key="10">
    <source>
        <dbReference type="Proteomes" id="UP001620295"/>
    </source>
</evidence>
<evidence type="ECO:0000256" key="2">
    <source>
        <dbReference type="ARBA" id="ARBA00022448"/>
    </source>
</evidence>